<dbReference type="GO" id="GO:0006020">
    <property type="term" value="P:inositol metabolic process"/>
    <property type="evidence" value="ECO:0007669"/>
    <property type="project" value="TreeGrafter"/>
</dbReference>
<feature type="binding site" evidence="7">
    <location>
        <position position="81"/>
    </location>
    <ligand>
        <name>Mg(2+)</name>
        <dbReference type="ChEBI" id="CHEBI:18420"/>
        <label>1</label>
        <note>catalytic</note>
    </ligand>
</feature>
<dbReference type="AlphaFoldDB" id="W0RJ35"/>
<name>W0RJ35_9BACT</name>
<dbReference type="eggNOG" id="COG0483">
    <property type="taxonomic scope" value="Bacteria"/>
</dbReference>
<dbReference type="CDD" id="cd01639">
    <property type="entry name" value="IMPase"/>
    <property type="match status" value="1"/>
</dbReference>
<keyword evidence="4 7" id="KW-0479">Metal-binding</keyword>
<gene>
    <name evidence="9" type="ORF">J421_2798</name>
</gene>
<dbReference type="PROSITE" id="PS00629">
    <property type="entry name" value="IMP_1"/>
    <property type="match status" value="1"/>
</dbReference>
<evidence type="ECO:0000256" key="3">
    <source>
        <dbReference type="ARBA" id="ARBA00009759"/>
    </source>
</evidence>
<sequence>MRDAAERAAEFIRRHVTGVGELTWEHKGPADFVSLVDRGAEETIRERLLGAFPNAVFLGEETYDPAASLGADLAFVVDPLDGTTNFLHGFPWYAVSIAATHAGEPVAGVVLNVPTGEEFSAAAGGGAWREVDGRREHIRVSANDAPARALVGTGFPFKGIDRIDEYLRQFAAITRQAAGIRRPGAAALDLCDVACGRFDAFWELTLAPWDIAAGIVIIREAGGIVTDLAGAPPRVAHTGLVAGGPAMHAWLMDTLRNA</sequence>
<dbReference type="PRINTS" id="PR01959">
    <property type="entry name" value="SBIMPHPHTASE"/>
</dbReference>
<dbReference type="Pfam" id="PF00459">
    <property type="entry name" value="Inositol_P"/>
    <property type="match status" value="1"/>
</dbReference>
<keyword evidence="6 7" id="KW-0460">Magnesium</keyword>
<dbReference type="Gene3D" id="3.40.190.80">
    <property type="match status" value="1"/>
</dbReference>
<keyword evidence="10" id="KW-1185">Reference proteome</keyword>
<reference evidence="9 10" key="1">
    <citation type="journal article" date="2014" name="Genome Announc.">
        <title>Genome Sequence and Methylome of Soil Bacterium Gemmatirosa kalamazoonensis KBS708T, a Member of the Rarely Cultivated Gemmatimonadetes Phylum.</title>
        <authorList>
            <person name="Debruyn J.M."/>
            <person name="Radosevich M."/>
            <person name="Wommack K.E."/>
            <person name="Polson S.W."/>
            <person name="Hauser L.J."/>
            <person name="Fawaz M.N."/>
            <person name="Korlach J."/>
            <person name="Tsai Y.C."/>
        </authorList>
    </citation>
    <scope>NUCLEOTIDE SEQUENCE [LARGE SCALE GENOMIC DNA]</scope>
    <source>
        <strain evidence="9 10">KBS708</strain>
    </source>
</reference>
<dbReference type="KEGG" id="gba:J421_2798"/>
<dbReference type="PRINTS" id="PR00377">
    <property type="entry name" value="IMPHPHTASES"/>
</dbReference>
<dbReference type="InterPro" id="IPR020550">
    <property type="entry name" value="Inositol_monophosphatase_CS"/>
</dbReference>
<dbReference type="EMBL" id="CP007128">
    <property type="protein sequence ID" value="AHG90335.1"/>
    <property type="molecule type" value="Genomic_DNA"/>
</dbReference>
<dbReference type="EC" id="3.1.3.25" evidence="8"/>
<dbReference type="GO" id="GO:0046854">
    <property type="term" value="P:phosphatidylinositol phosphate biosynthetic process"/>
    <property type="evidence" value="ECO:0007669"/>
    <property type="project" value="InterPro"/>
</dbReference>
<dbReference type="GO" id="GO:0007165">
    <property type="term" value="P:signal transduction"/>
    <property type="evidence" value="ECO:0007669"/>
    <property type="project" value="TreeGrafter"/>
</dbReference>
<evidence type="ECO:0000256" key="4">
    <source>
        <dbReference type="ARBA" id="ARBA00022723"/>
    </source>
</evidence>
<dbReference type="PROSITE" id="PS00630">
    <property type="entry name" value="IMP_2"/>
    <property type="match status" value="1"/>
</dbReference>
<evidence type="ECO:0000256" key="1">
    <source>
        <dbReference type="ARBA" id="ARBA00001033"/>
    </source>
</evidence>
<evidence type="ECO:0000256" key="2">
    <source>
        <dbReference type="ARBA" id="ARBA00001946"/>
    </source>
</evidence>
<feature type="binding site" evidence="7">
    <location>
        <position position="78"/>
    </location>
    <ligand>
        <name>Mg(2+)</name>
        <dbReference type="ChEBI" id="CHEBI:18420"/>
        <label>1</label>
        <note>catalytic</note>
    </ligand>
</feature>
<keyword evidence="5 8" id="KW-0378">Hydrolase</keyword>
<comment type="similarity">
    <text evidence="3 8">Belongs to the inositol monophosphatase superfamily.</text>
</comment>
<evidence type="ECO:0000313" key="9">
    <source>
        <dbReference type="EMBL" id="AHG90335.1"/>
    </source>
</evidence>
<evidence type="ECO:0000313" key="10">
    <source>
        <dbReference type="Proteomes" id="UP000019151"/>
    </source>
</evidence>
<evidence type="ECO:0000256" key="5">
    <source>
        <dbReference type="ARBA" id="ARBA00022801"/>
    </source>
</evidence>
<dbReference type="GO" id="GO:0008934">
    <property type="term" value="F:inositol monophosphate 1-phosphatase activity"/>
    <property type="evidence" value="ECO:0007669"/>
    <property type="project" value="InterPro"/>
</dbReference>
<dbReference type="PANTHER" id="PTHR20854">
    <property type="entry name" value="INOSITOL MONOPHOSPHATASE"/>
    <property type="match status" value="1"/>
</dbReference>
<dbReference type="HOGENOM" id="CLU_044118_0_4_0"/>
<evidence type="ECO:0000256" key="8">
    <source>
        <dbReference type="RuleBase" id="RU364068"/>
    </source>
</evidence>
<dbReference type="PANTHER" id="PTHR20854:SF4">
    <property type="entry name" value="INOSITOL-1-MONOPHOSPHATASE-RELATED"/>
    <property type="match status" value="1"/>
</dbReference>
<dbReference type="InterPro" id="IPR020583">
    <property type="entry name" value="Inositol_monoP_metal-BS"/>
</dbReference>
<proteinExistence type="inferred from homology"/>
<evidence type="ECO:0000256" key="7">
    <source>
        <dbReference type="PIRSR" id="PIRSR600760-2"/>
    </source>
</evidence>
<accession>W0RJ35</accession>
<feature type="binding site" evidence="7">
    <location>
        <position position="60"/>
    </location>
    <ligand>
        <name>Mg(2+)</name>
        <dbReference type="ChEBI" id="CHEBI:18420"/>
        <label>1</label>
        <note>catalytic</note>
    </ligand>
</feature>
<comment type="cofactor">
    <cofactor evidence="2 7 8">
        <name>Mg(2+)</name>
        <dbReference type="ChEBI" id="CHEBI:18420"/>
    </cofactor>
</comment>
<evidence type="ECO:0000256" key="6">
    <source>
        <dbReference type="ARBA" id="ARBA00022842"/>
    </source>
</evidence>
<organism evidence="9 10">
    <name type="scientific">Gemmatirosa kalamazoonensis</name>
    <dbReference type="NCBI Taxonomy" id="861299"/>
    <lineage>
        <taxon>Bacteria</taxon>
        <taxon>Pseudomonadati</taxon>
        <taxon>Gemmatimonadota</taxon>
        <taxon>Gemmatimonadia</taxon>
        <taxon>Gemmatimonadales</taxon>
        <taxon>Gemmatimonadaceae</taxon>
        <taxon>Gemmatirosa</taxon>
    </lineage>
</organism>
<dbReference type="InParanoid" id="W0RJ35"/>
<dbReference type="InterPro" id="IPR022337">
    <property type="entry name" value="Inositol_monophosphatase_SuhB"/>
</dbReference>
<dbReference type="SUPFAM" id="SSF56655">
    <property type="entry name" value="Carbohydrate phosphatase"/>
    <property type="match status" value="1"/>
</dbReference>
<dbReference type="Proteomes" id="UP000019151">
    <property type="component" value="Chromosome"/>
</dbReference>
<dbReference type="PATRIC" id="fig|861299.3.peg.2850"/>
<comment type="catalytic activity">
    <reaction evidence="1 8">
        <text>a myo-inositol phosphate + H2O = myo-inositol + phosphate</text>
        <dbReference type="Rhea" id="RHEA:24056"/>
        <dbReference type="ChEBI" id="CHEBI:15377"/>
        <dbReference type="ChEBI" id="CHEBI:17268"/>
        <dbReference type="ChEBI" id="CHEBI:43474"/>
        <dbReference type="ChEBI" id="CHEBI:84139"/>
        <dbReference type="EC" id="3.1.3.25"/>
    </reaction>
</comment>
<dbReference type="STRING" id="861299.J421_2798"/>
<dbReference type="FunCoup" id="W0RJ35">
    <property type="interactions" value="394"/>
</dbReference>
<feature type="binding site" evidence="7">
    <location>
        <position position="80"/>
    </location>
    <ligand>
        <name>Mg(2+)</name>
        <dbReference type="ChEBI" id="CHEBI:18420"/>
        <label>1</label>
        <note>catalytic</note>
    </ligand>
</feature>
<dbReference type="InterPro" id="IPR033942">
    <property type="entry name" value="IMPase"/>
</dbReference>
<feature type="binding site" evidence="7">
    <location>
        <position position="210"/>
    </location>
    <ligand>
        <name>Mg(2+)</name>
        <dbReference type="ChEBI" id="CHEBI:18420"/>
        <label>1</label>
        <note>catalytic</note>
    </ligand>
</feature>
<dbReference type="Gene3D" id="3.30.540.10">
    <property type="entry name" value="Fructose-1,6-Bisphosphatase, subunit A, domain 1"/>
    <property type="match status" value="1"/>
</dbReference>
<protein>
    <recommendedName>
        <fullName evidence="8">Inositol-1-monophosphatase</fullName>
        <ecNumber evidence="8">3.1.3.25</ecNumber>
    </recommendedName>
</protein>
<dbReference type="InterPro" id="IPR000760">
    <property type="entry name" value="Inositol_monophosphatase-like"/>
</dbReference>
<dbReference type="GO" id="GO:0046872">
    <property type="term" value="F:metal ion binding"/>
    <property type="evidence" value="ECO:0007669"/>
    <property type="project" value="UniProtKB-KW"/>
</dbReference>